<dbReference type="Proteomes" id="UP000292627">
    <property type="component" value="Unassembled WGS sequence"/>
</dbReference>
<feature type="region of interest" description="Disordered" evidence="1">
    <location>
        <begin position="25"/>
        <end position="64"/>
    </location>
</feature>
<feature type="compositionally biased region" description="Low complexity" evidence="1">
    <location>
        <begin position="37"/>
        <end position="47"/>
    </location>
</feature>
<gene>
    <name evidence="2" type="ORF">EA660_07215</name>
</gene>
<protein>
    <submittedName>
        <fullName evidence="2">Uncharacterized protein</fullName>
    </submittedName>
</protein>
<evidence type="ECO:0000313" key="2">
    <source>
        <dbReference type="EMBL" id="TAA26988.1"/>
    </source>
</evidence>
<dbReference type="AlphaFoldDB" id="A0A4Q8LDK8"/>
<reference evidence="2 3" key="1">
    <citation type="submission" date="2019-02" db="EMBL/GenBank/DDBJ databases">
        <title>WGS of Pseudoxanthomonas species novum from clinical isolates.</title>
        <authorList>
            <person name="Bernier A.-M."/>
            <person name="Bernard K."/>
            <person name="Vachon A."/>
        </authorList>
    </citation>
    <scope>NUCLEOTIDE SEQUENCE [LARGE SCALE GENOMIC DNA]</scope>
    <source>
        <strain evidence="2 3">NML171200</strain>
    </source>
</reference>
<organism evidence="2 3">
    <name type="scientific">Pseudoxanthomonas winnipegensis</name>
    <dbReference type="NCBI Taxonomy" id="2480810"/>
    <lineage>
        <taxon>Bacteria</taxon>
        <taxon>Pseudomonadati</taxon>
        <taxon>Pseudomonadota</taxon>
        <taxon>Gammaproteobacteria</taxon>
        <taxon>Lysobacterales</taxon>
        <taxon>Lysobacteraceae</taxon>
        <taxon>Pseudoxanthomonas</taxon>
    </lineage>
</organism>
<dbReference type="OrthoDB" id="5988339at2"/>
<sequence>MSSPESNQAAHVAFTATVASALARSVRDTPLRPRQDAPAPEALPAAEVTDVPADFALSGSEEAA</sequence>
<accession>A0A4Q8LDK8</accession>
<dbReference type="RefSeq" id="WP_130550840.1">
    <property type="nucleotide sequence ID" value="NZ_SHMC01000002.1"/>
</dbReference>
<feature type="compositionally biased region" description="Basic and acidic residues" evidence="1">
    <location>
        <begin position="25"/>
        <end position="35"/>
    </location>
</feature>
<evidence type="ECO:0000313" key="3">
    <source>
        <dbReference type="Proteomes" id="UP000292627"/>
    </source>
</evidence>
<dbReference type="EMBL" id="SHMC01000002">
    <property type="protein sequence ID" value="TAA26988.1"/>
    <property type="molecule type" value="Genomic_DNA"/>
</dbReference>
<proteinExistence type="predicted"/>
<name>A0A4Q8LDK8_9GAMM</name>
<comment type="caution">
    <text evidence="2">The sequence shown here is derived from an EMBL/GenBank/DDBJ whole genome shotgun (WGS) entry which is preliminary data.</text>
</comment>
<evidence type="ECO:0000256" key="1">
    <source>
        <dbReference type="SAM" id="MobiDB-lite"/>
    </source>
</evidence>